<evidence type="ECO:0000313" key="4">
    <source>
        <dbReference type="Proteomes" id="UP001305414"/>
    </source>
</evidence>
<organism evidence="3 4">
    <name type="scientific">Xylaria bambusicola</name>
    <dbReference type="NCBI Taxonomy" id="326684"/>
    <lineage>
        <taxon>Eukaryota</taxon>
        <taxon>Fungi</taxon>
        <taxon>Dikarya</taxon>
        <taxon>Ascomycota</taxon>
        <taxon>Pezizomycotina</taxon>
        <taxon>Sordariomycetes</taxon>
        <taxon>Xylariomycetidae</taxon>
        <taxon>Xylariales</taxon>
        <taxon>Xylariaceae</taxon>
        <taxon>Xylaria</taxon>
    </lineage>
</organism>
<dbReference type="Proteomes" id="UP001305414">
    <property type="component" value="Unassembled WGS sequence"/>
</dbReference>
<protein>
    <recommendedName>
        <fullName evidence="2">Azaphilone pigments biosynthesis cluster protein L N-terminal domain-containing protein</fullName>
    </recommendedName>
</protein>
<dbReference type="InterPro" id="IPR031348">
    <property type="entry name" value="PigL_N"/>
</dbReference>
<feature type="coiled-coil region" evidence="1">
    <location>
        <begin position="43"/>
        <end position="70"/>
    </location>
</feature>
<dbReference type="Pfam" id="PF17111">
    <property type="entry name" value="PigL_N"/>
    <property type="match status" value="1"/>
</dbReference>
<reference evidence="3 4" key="1">
    <citation type="submission" date="2023-10" db="EMBL/GenBank/DDBJ databases">
        <title>Draft genome sequence of Xylaria bambusicola isolate GMP-LS, the root and basal stem rot pathogen of sugarcane in Indonesia.</title>
        <authorList>
            <person name="Selvaraj P."/>
            <person name="Muralishankar V."/>
            <person name="Muruganantham S."/>
            <person name="Sp S."/>
            <person name="Haryani S."/>
            <person name="Lau K.J.X."/>
            <person name="Naqvi N.I."/>
        </authorList>
    </citation>
    <scope>NUCLEOTIDE SEQUENCE [LARGE SCALE GENOMIC DNA]</scope>
    <source>
        <strain evidence="3">GMP-LS</strain>
    </source>
</reference>
<sequence>MDSVWVSSENSPTFEISITADCVALHGNIIQLLSALTSFVRNVREARSDIDAVSRELHSLQTVLELLEEDADLSPPDLVERTVVVVKHCSSILDKVEASITILNDPGLSKQQKRAQWLNSGVSEISDFRATLEAHRIALGLALDLIGVYVS</sequence>
<feature type="domain" description="Azaphilone pigments biosynthesis cluster protein L N-terminal" evidence="2">
    <location>
        <begin position="16"/>
        <end position="144"/>
    </location>
</feature>
<evidence type="ECO:0000256" key="1">
    <source>
        <dbReference type="SAM" id="Coils"/>
    </source>
</evidence>
<accession>A0AAN7UWE0</accession>
<comment type="caution">
    <text evidence="3">The sequence shown here is derived from an EMBL/GenBank/DDBJ whole genome shotgun (WGS) entry which is preliminary data.</text>
</comment>
<keyword evidence="1" id="KW-0175">Coiled coil</keyword>
<dbReference type="EMBL" id="JAWHQM010000032">
    <property type="protein sequence ID" value="KAK5633416.1"/>
    <property type="molecule type" value="Genomic_DNA"/>
</dbReference>
<gene>
    <name evidence="3" type="ORF">RRF57_009130</name>
</gene>
<keyword evidence="4" id="KW-1185">Reference proteome</keyword>
<evidence type="ECO:0000313" key="3">
    <source>
        <dbReference type="EMBL" id="KAK5633416.1"/>
    </source>
</evidence>
<dbReference type="AlphaFoldDB" id="A0AAN7UWE0"/>
<proteinExistence type="predicted"/>
<name>A0AAN7UWE0_9PEZI</name>
<evidence type="ECO:0000259" key="2">
    <source>
        <dbReference type="Pfam" id="PF17111"/>
    </source>
</evidence>